<sequence>MRLFSSKRAFKELSNEEVSKLFIKVARKSSRKNGMKLVGIRTVK</sequence>
<keyword evidence="2" id="KW-1185">Reference proteome</keyword>
<organism evidence="1 2">
    <name type="scientific">Oceanobacillus limi</name>
    <dbReference type="NCBI Taxonomy" id="930131"/>
    <lineage>
        <taxon>Bacteria</taxon>
        <taxon>Bacillati</taxon>
        <taxon>Bacillota</taxon>
        <taxon>Bacilli</taxon>
        <taxon>Bacillales</taxon>
        <taxon>Bacillaceae</taxon>
        <taxon>Oceanobacillus</taxon>
    </lineage>
</organism>
<evidence type="ECO:0000313" key="2">
    <source>
        <dbReference type="Proteomes" id="UP000198618"/>
    </source>
</evidence>
<protein>
    <submittedName>
        <fullName evidence="1">Uncharacterized protein</fullName>
    </submittedName>
</protein>
<evidence type="ECO:0000313" key="1">
    <source>
        <dbReference type="EMBL" id="SET23723.1"/>
    </source>
</evidence>
<dbReference type="EMBL" id="FOHE01000007">
    <property type="protein sequence ID" value="SET23723.1"/>
    <property type="molecule type" value="Genomic_DNA"/>
</dbReference>
<accession>A0A1I0CV98</accession>
<dbReference type="AlphaFoldDB" id="A0A1I0CV98"/>
<dbReference type="RefSeq" id="WP_280139669.1">
    <property type="nucleotide sequence ID" value="NZ_FOHE01000007.1"/>
</dbReference>
<gene>
    <name evidence="1" type="ORF">SAMN05216389_107101</name>
</gene>
<name>A0A1I0CV98_9BACI</name>
<reference evidence="1 2" key="1">
    <citation type="submission" date="2016-10" db="EMBL/GenBank/DDBJ databases">
        <authorList>
            <person name="de Groot N.N."/>
        </authorList>
    </citation>
    <scope>NUCLEOTIDE SEQUENCE [LARGE SCALE GENOMIC DNA]</scope>
    <source>
        <strain evidence="1 2">IBRC-M 10780</strain>
    </source>
</reference>
<dbReference type="STRING" id="930131.SAMN05216389_107101"/>
<dbReference type="Proteomes" id="UP000198618">
    <property type="component" value="Unassembled WGS sequence"/>
</dbReference>
<proteinExistence type="predicted"/>